<evidence type="ECO:0000313" key="3">
    <source>
        <dbReference type="Proteomes" id="UP000799439"/>
    </source>
</evidence>
<protein>
    <submittedName>
        <fullName evidence="2">Uncharacterized protein</fullName>
    </submittedName>
</protein>
<keyword evidence="1" id="KW-0732">Signal</keyword>
<dbReference type="AlphaFoldDB" id="A0A9P4IYI1"/>
<gene>
    <name evidence="2" type="ORF">K461DRAFT_57088</name>
</gene>
<organism evidence="2 3">
    <name type="scientific">Myriangium duriaei CBS 260.36</name>
    <dbReference type="NCBI Taxonomy" id="1168546"/>
    <lineage>
        <taxon>Eukaryota</taxon>
        <taxon>Fungi</taxon>
        <taxon>Dikarya</taxon>
        <taxon>Ascomycota</taxon>
        <taxon>Pezizomycotina</taxon>
        <taxon>Dothideomycetes</taxon>
        <taxon>Dothideomycetidae</taxon>
        <taxon>Myriangiales</taxon>
        <taxon>Myriangiaceae</taxon>
        <taxon>Myriangium</taxon>
    </lineage>
</organism>
<feature type="chain" id="PRO_5040239307" evidence="1">
    <location>
        <begin position="24"/>
        <end position="87"/>
    </location>
</feature>
<accession>A0A9P4IYI1</accession>
<evidence type="ECO:0000256" key="1">
    <source>
        <dbReference type="SAM" id="SignalP"/>
    </source>
</evidence>
<reference evidence="2" key="1">
    <citation type="journal article" date="2020" name="Stud. Mycol.">
        <title>101 Dothideomycetes genomes: a test case for predicting lifestyles and emergence of pathogens.</title>
        <authorList>
            <person name="Haridas S."/>
            <person name="Albert R."/>
            <person name="Binder M."/>
            <person name="Bloem J."/>
            <person name="Labutti K."/>
            <person name="Salamov A."/>
            <person name="Andreopoulos B."/>
            <person name="Baker S."/>
            <person name="Barry K."/>
            <person name="Bills G."/>
            <person name="Bluhm B."/>
            <person name="Cannon C."/>
            <person name="Castanera R."/>
            <person name="Culley D."/>
            <person name="Daum C."/>
            <person name="Ezra D."/>
            <person name="Gonzalez J."/>
            <person name="Henrissat B."/>
            <person name="Kuo A."/>
            <person name="Liang C."/>
            <person name="Lipzen A."/>
            <person name="Lutzoni F."/>
            <person name="Magnuson J."/>
            <person name="Mondo S."/>
            <person name="Nolan M."/>
            <person name="Ohm R."/>
            <person name="Pangilinan J."/>
            <person name="Park H.-J."/>
            <person name="Ramirez L."/>
            <person name="Alfaro M."/>
            <person name="Sun H."/>
            <person name="Tritt A."/>
            <person name="Yoshinaga Y."/>
            <person name="Zwiers L.-H."/>
            <person name="Turgeon B."/>
            <person name="Goodwin S."/>
            <person name="Spatafora J."/>
            <person name="Crous P."/>
            <person name="Grigoriev I."/>
        </authorList>
    </citation>
    <scope>NUCLEOTIDE SEQUENCE</scope>
    <source>
        <strain evidence="2">CBS 260.36</strain>
    </source>
</reference>
<dbReference type="EMBL" id="ML996092">
    <property type="protein sequence ID" value="KAF2149073.1"/>
    <property type="molecule type" value="Genomic_DNA"/>
</dbReference>
<proteinExistence type="predicted"/>
<feature type="signal peptide" evidence="1">
    <location>
        <begin position="1"/>
        <end position="23"/>
    </location>
</feature>
<sequence>MVPLTFSASFNLCPIMCFTICEAGRPTGGLENSSSNPRQDCWKSRLVESLYLYQMLSCLAYTSLNCLPHELLGTHRLDCWTDGLVRR</sequence>
<name>A0A9P4IYI1_9PEZI</name>
<dbReference type="Proteomes" id="UP000799439">
    <property type="component" value="Unassembled WGS sequence"/>
</dbReference>
<keyword evidence="3" id="KW-1185">Reference proteome</keyword>
<comment type="caution">
    <text evidence="2">The sequence shown here is derived from an EMBL/GenBank/DDBJ whole genome shotgun (WGS) entry which is preliminary data.</text>
</comment>
<evidence type="ECO:0000313" key="2">
    <source>
        <dbReference type="EMBL" id="KAF2149073.1"/>
    </source>
</evidence>